<dbReference type="EMBL" id="KL142417">
    <property type="protein sequence ID" value="KDR67111.1"/>
    <property type="molecule type" value="Genomic_DNA"/>
</dbReference>
<feature type="region of interest" description="Disordered" evidence="1">
    <location>
        <begin position="359"/>
        <end position="384"/>
    </location>
</feature>
<organism evidence="2 3">
    <name type="scientific">Galerina marginata (strain CBS 339.88)</name>
    <dbReference type="NCBI Taxonomy" id="685588"/>
    <lineage>
        <taxon>Eukaryota</taxon>
        <taxon>Fungi</taxon>
        <taxon>Dikarya</taxon>
        <taxon>Basidiomycota</taxon>
        <taxon>Agaricomycotina</taxon>
        <taxon>Agaricomycetes</taxon>
        <taxon>Agaricomycetidae</taxon>
        <taxon>Agaricales</taxon>
        <taxon>Agaricineae</taxon>
        <taxon>Strophariaceae</taxon>
        <taxon>Galerina</taxon>
    </lineage>
</organism>
<feature type="compositionally biased region" description="Basic residues" evidence="1">
    <location>
        <begin position="368"/>
        <end position="379"/>
    </location>
</feature>
<protein>
    <submittedName>
        <fullName evidence="2">Uncharacterized protein</fullName>
    </submittedName>
</protein>
<gene>
    <name evidence="2" type="ORF">GALMADRAFT_147336</name>
</gene>
<proteinExistence type="predicted"/>
<reference evidence="3" key="1">
    <citation type="journal article" date="2014" name="Proc. Natl. Acad. Sci. U.S.A.">
        <title>Extensive sampling of basidiomycete genomes demonstrates inadequacy of the white-rot/brown-rot paradigm for wood decay fungi.</title>
        <authorList>
            <person name="Riley R."/>
            <person name="Salamov A.A."/>
            <person name="Brown D.W."/>
            <person name="Nagy L.G."/>
            <person name="Floudas D."/>
            <person name="Held B.W."/>
            <person name="Levasseur A."/>
            <person name="Lombard V."/>
            <person name="Morin E."/>
            <person name="Otillar R."/>
            <person name="Lindquist E.A."/>
            <person name="Sun H."/>
            <person name="LaButti K.M."/>
            <person name="Schmutz J."/>
            <person name="Jabbour D."/>
            <person name="Luo H."/>
            <person name="Baker S.E."/>
            <person name="Pisabarro A.G."/>
            <person name="Walton J.D."/>
            <person name="Blanchette R.A."/>
            <person name="Henrissat B."/>
            <person name="Martin F."/>
            <person name="Cullen D."/>
            <person name="Hibbett D.S."/>
            <person name="Grigoriev I.V."/>
        </authorList>
    </citation>
    <scope>NUCLEOTIDE SEQUENCE [LARGE SCALE GENOMIC DNA]</scope>
    <source>
        <strain evidence="3">CBS 339.88</strain>
    </source>
</reference>
<dbReference type="HOGENOM" id="CLU_517821_0_0_1"/>
<name>A0A067S8H0_GALM3</name>
<dbReference type="OrthoDB" id="2977378at2759"/>
<dbReference type="AlphaFoldDB" id="A0A067S8H0"/>
<evidence type="ECO:0000256" key="1">
    <source>
        <dbReference type="SAM" id="MobiDB-lite"/>
    </source>
</evidence>
<feature type="compositionally biased region" description="Polar residues" evidence="1">
    <location>
        <begin position="480"/>
        <end position="498"/>
    </location>
</feature>
<evidence type="ECO:0000313" key="3">
    <source>
        <dbReference type="Proteomes" id="UP000027222"/>
    </source>
</evidence>
<feature type="region of interest" description="Disordered" evidence="1">
    <location>
        <begin position="409"/>
        <end position="435"/>
    </location>
</feature>
<accession>A0A067S8H0</accession>
<feature type="region of interest" description="Disordered" evidence="1">
    <location>
        <begin position="1"/>
        <end position="97"/>
    </location>
</feature>
<feature type="region of interest" description="Disordered" evidence="1">
    <location>
        <begin position="466"/>
        <end position="526"/>
    </location>
</feature>
<sequence length="526" mass="57040">MTIKPVSKLSKLKKKLKTSSASSVKNSSSHFPPYVSPFDVSEPTPSQIQRPRVARRAKPLTVFSPPPEEEEREDNSVMTISSDSEDIDTSAQTRGKESVSDTVNKWIKAKVPAGDAASRLMIQELAKVPGVNFKSTASRPLKHGDVSLAIKETNSNMKRVRPGAPGSHSSTTSKKPAGLLKGKGKQKQQSTKFFVGGITFIPDGVDSLLRNTQAEDDSFEPDLVDCLPSDKAPGPVNLMILKAQLVSAIAHDPSACFEFDSEWSYEEVTDALSIIFPILFQYLDTLIPEAYSDDDEAEASPYQSKSVWLLALKSRAKVSIVPNTPFPTGRDLQAVCLEQKSWSKGRHIMQLPAPQIVRMGEAGSSNARSRRASEKRRRSPSVSDEFNFSEDEVFEKDKHIAKRTRFTRSMTGSRPKKGVKPVAVSSGKESDNSSIGFMDENDASWWCAYDAGDYDAADAILSSSSGQQNSSAINTDIAGPSNSGGAATRASSPVTTELQKLAGGSFSASMNLSEDPWSAVRSYDIG</sequence>
<evidence type="ECO:0000313" key="2">
    <source>
        <dbReference type="EMBL" id="KDR67111.1"/>
    </source>
</evidence>
<keyword evidence="3" id="KW-1185">Reference proteome</keyword>
<feature type="compositionally biased region" description="Low complexity" evidence="1">
    <location>
        <begin position="18"/>
        <end position="29"/>
    </location>
</feature>
<feature type="region of interest" description="Disordered" evidence="1">
    <location>
        <begin position="156"/>
        <end position="188"/>
    </location>
</feature>
<dbReference type="Proteomes" id="UP000027222">
    <property type="component" value="Unassembled WGS sequence"/>
</dbReference>